<dbReference type="InterPro" id="IPR006311">
    <property type="entry name" value="TAT_signal"/>
</dbReference>
<dbReference type="InterPro" id="IPR001466">
    <property type="entry name" value="Beta-lactam-related"/>
</dbReference>
<evidence type="ECO:0000259" key="2">
    <source>
        <dbReference type="Pfam" id="PF00144"/>
    </source>
</evidence>
<dbReference type="Gene3D" id="3.40.710.10">
    <property type="entry name" value="DD-peptidase/beta-lactamase superfamily"/>
    <property type="match status" value="1"/>
</dbReference>
<dbReference type="SUPFAM" id="SSF56601">
    <property type="entry name" value="beta-lactamase/transpeptidase-like"/>
    <property type="match status" value="1"/>
</dbReference>
<dbReference type="EMBL" id="SMZO01000007">
    <property type="protein sequence ID" value="TDL90616.1"/>
    <property type="molecule type" value="Genomic_DNA"/>
</dbReference>
<name>A0A4R6B516_9RHOB</name>
<protein>
    <submittedName>
        <fullName evidence="3">Class C beta-lactamase-related serine hydrolase</fullName>
    </submittedName>
</protein>
<gene>
    <name evidence="3" type="ORF">E2L05_04870</name>
</gene>
<feature type="chain" id="PRO_5020594976" evidence="1">
    <location>
        <begin position="18"/>
        <end position="335"/>
    </location>
</feature>
<evidence type="ECO:0000313" key="3">
    <source>
        <dbReference type="EMBL" id="TDL90616.1"/>
    </source>
</evidence>
<keyword evidence="3" id="KW-0378">Hydrolase</keyword>
<comment type="caution">
    <text evidence="3">The sequence shown here is derived from an EMBL/GenBank/DDBJ whole genome shotgun (WGS) entry which is preliminary data.</text>
</comment>
<dbReference type="OrthoDB" id="9814204at2"/>
<dbReference type="PANTHER" id="PTHR43283">
    <property type="entry name" value="BETA-LACTAMASE-RELATED"/>
    <property type="match status" value="1"/>
</dbReference>
<keyword evidence="1" id="KW-0732">Signal</keyword>
<feature type="signal peptide" evidence="1">
    <location>
        <begin position="1"/>
        <end position="17"/>
    </location>
</feature>
<dbReference type="InterPro" id="IPR050789">
    <property type="entry name" value="Diverse_Enzym_Activities"/>
</dbReference>
<dbReference type="Pfam" id="PF00144">
    <property type="entry name" value="Beta-lactamase"/>
    <property type="match status" value="1"/>
</dbReference>
<proteinExistence type="predicted"/>
<evidence type="ECO:0000256" key="1">
    <source>
        <dbReference type="SAM" id="SignalP"/>
    </source>
</evidence>
<dbReference type="PANTHER" id="PTHR43283:SF7">
    <property type="entry name" value="BETA-LACTAMASE-RELATED DOMAIN-CONTAINING PROTEIN"/>
    <property type="match status" value="1"/>
</dbReference>
<reference evidence="3 4" key="1">
    <citation type="submission" date="2019-03" db="EMBL/GenBank/DDBJ databases">
        <title>Rhodobacteraceae bacterium SM1902, a new member of the family Rhodobacteraceae isolated from Yantai.</title>
        <authorList>
            <person name="Sun Y."/>
        </authorList>
    </citation>
    <scope>NUCLEOTIDE SEQUENCE [LARGE SCALE GENOMIC DNA]</scope>
    <source>
        <strain evidence="3 4">SM1902</strain>
    </source>
</reference>
<keyword evidence="4" id="KW-1185">Reference proteome</keyword>
<accession>A0A4R6B516</accession>
<evidence type="ECO:0000313" key="4">
    <source>
        <dbReference type="Proteomes" id="UP000294562"/>
    </source>
</evidence>
<dbReference type="Proteomes" id="UP000294562">
    <property type="component" value="Unassembled WGS sequence"/>
</dbReference>
<dbReference type="GO" id="GO:0016787">
    <property type="term" value="F:hydrolase activity"/>
    <property type="evidence" value="ECO:0007669"/>
    <property type="project" value="UniProtKB-KW"/>
</dbReference>
<dbReference type="RefSeq" id="WP_133341765.1">
    <property type="nucleotide sequence ID" value="NZ_SMZO01000007.1"/>
</dbReference>
<feature type="domain" description="Beta-lactamase-related" evidence="2">
    <location>
        <begin position="44"/>
        <end position="307"/>
    </location>
</feature>
<sequence length="335" mass="35625">MTRITRRALMLSAPALALPGILRAQSNPFAAAARRAQGLDQLHSLTIVKNGETVVAQRVRGPGLDTPVNVKSVSKTVVAALTGAAIDRNELPGLQAKLGDLAPRLIPSGADPRVALLTVENLLTLQAGLERTSGGNYGAWVGSRNWIADALGRPFVAEPGARMLYSTGTTHVLGAVLAEVTGRSLLSLSREWLGAPLGIDIPAWTRDPQGFYMGGNEMALAPIALARFGEMFRLNGMWQGNRVLPSAWVSDSFRARTRSPWSGLGYGLGWFLGNADGARFALARGYGGQVVVVVPDRALTIVITSDPTRPARSQGYFGDLLAMIEQDILPNAPRA</sequence>
<dbReference type="AlphaFoldDB" id="A0A4R6B516"/>
<dbReference type="PROSITE" id="PS51318">
    <property type="entry name" value="TAT"/>
    <property type="match status" value="1"/>
</dbReference>
<organism evidence="3 4">
    <name type="scientific">Meridianimarinicoccus aquatilis</name>
    <dbReference type="NCBI Taxonomy" id="2552766"/>
    <lineage>
        <taxon>Bacteria</taxon>
        <taxon>Pseudomonadati</taxon>
        <taxon>Pseudomonadota</taxon>
        <taxon>Alphaproteobacteria</taxon>
        <taxon>Rhodobacterales</taxon>
        <taxon>Paracoccaceae</taxon>
        <taxon>Meridianimarinicoccus</taxon>
    </lineage>
</organism>
<dbReference type="InterPro" id="IPR012338">
    <property type="entry name" value="Beta-lactam/transpept-like"/>
</dbReference>